<sequence length="601" mass="69131">MAALRPSASNTLSRLLSRPARHLTLPSHITVRYRRHATKSSSSTFTRPKTQFESLYHYDSGRWLWNEEEQLRKRYSPFNVSGLEKVVAQAAGVTSCKLLGKGDEGNYNKAMACKLPDGSVVVACIPTPHAGAPFLTTASEVATIEFVRTVLDIPVPKVLAWSATKDNPVESEYIVMEKVKGEQLGVVWDDMGMDEKRRIVEDLVDIQVKLLSVPFERFGSLYYRDHVPNNAITVQLQGTNLDEEVKLWIEKTFCIGPMSGPDVHFSGRSSVRMDVGPCATATEYLQAIAKREREWLSKYADPERPPTRFLSPGVEHSDCDNEPNAHIELYRQFHDIVPHLFNPAKGLDRATLWHQHLDLESIFVEDGHISGILGWQHTRIIPLRPLASLPRLVECRNEVQLNFPEDYHQMQNEEKPPIPLEVRLPKILHEAEDVEVKRVIKNRTHKALTLIHYLDVCHTKCPDFAKWLDRDEYGLLRDLMVVLQEPTWNRQDLSLLKHCLIRLQQRWSDIVGEEVPCPLKFTEDDTEQVMKDVLDYNKIADVWDILPIWRSGFCSHEQYDQWLETFRKQREESMESDDQEVREVAARGMAWVLDSKLTAEE</sequence>
<reference evidence="1" key="2">
    <citation type="journal article" date="2022" name="Microb. Genom.">
        <title>A chromosome-scale genome assembly of the tomato pathogen Cladosporium fulvum reveals a compartmentalized genome architecture and the presence of a dispensable chromosome.</title>
        <authorList>
            <person name="Zaccaron A.Z."/>
            <person name="Chen L.H."/>
            <person name="Samaras A."/>
            <person name="Stergiopoulos I."/>
        </authorList>
    </citation>
    <scope>NUCLEOTIDE SEQUENCE</scope>
    <source>
        <strain evidence="1">Race5_Kim</strain>
    </source>
</reference>
<dbReference type="KEGG" id="ffu:CLAFUR5_10662"/>
<dbReference type="InterPro" id="IPR011009">
    <property type="entry name" value="Kinase-like_dom_sf"/>
</dbReference>
<keyword evidence="2" id="KW-1185">Reference proteome</keyword>
<dbReference type="Proteomes" id="UP000756132">
    <property type="component" value="Chromosome 7"/>
</dbReference>
<dbReference type="GO" id="GO:0005739">
    <property type="term" value="C:mitochondrion"/>
    <property type="evidence" value="ECO:0007669"/>
    <property type="project" value="TreeGrafter"/>
</dbReference>
<dbReference type="EMBL" id="CP090169">
    <property type="protein sequence ID" value="UJO20089.1"/>
    <property type="molecule type" value="Genomic_DNA"/>
</dbReference>
<name>A0A9Q8PCT3_PASFU</name>
<organism evidence="1 2">
    <name type="scientific">Passalora fulva</name>
    <name type="common">Tomato leaf mold</name>
    <name type="synonym">Cladosporium fulvum</name>
    <dbReference type="NCBI Taxonomy" id="5499"/>
    <lineage>
        <taxon>Eukaryota</taxon>
        <taxon>Fungi</taxon>
        <taxon>Dikarya</taxon>
        <taxon>Ascomycota</taxon>
        <taxon>Pezizomycotina</taxon>
        <taxon>Dothideomycetes</taxon>
        <taxon>Dothideomycetidae</taxon>
        <taxon>Mycosphaerellales</taxon>
        <taxon>Mycosphaerellaceae</taxon>
        <taxon>Fulvia</taxon>
    </lineage>
</organism>
<dbReference type="OMA" id="GWIPQDM"/>
<dbReference type="OrthoDB" id="2968323at2759"/>
<protein>
    <submittedName>
        <fullName evidence="1">Altered inheritance of mitochondria protein 9, mitochondrial</fullName>
    </submittedName>
</protein>
<evidence type="ECO:0000313" key="2">
    <source>
        <dbReference type="Proteomes" id="UP000756132"/>
    </source>
</evidence>
<reference evidence="1" key="1">
    <citation type="submission" date="2021-12" db="EMBL/GenBank/DDBJ databases">
        <authorList>
            <person name="Zaccaron A."/>
            <person name="Stergiopoulos I."/>
        </authorList>
    </citation>
    <scope>NUCLEOTIDE SEQUENCE</scope>
    <source>
        <strain evidence="1">Race5_Kim</strain>
    </source>
</reference>
<gene>
    <name evidence="1" type="ORF">CLAFUR5_10662</name>
</gene>
<dbReference type="PANTHER" id="PTHR36091">
    <property type="entry name" value="ALTERED INHERITANCE OF MITOCHONDRIA PROTEIN 9, MITOCHONDRIAL"/>
    <property type="match status" value="1"/>
</dbReference>
<evidence type="ECO:0000313" key="1">
    <source>
        <dbReference type="EMBL" id="UJO20089.1"/>
    </source>
</evidence>
<accession>A0A9Q8PCT3</accession>
<proteinExistence type="predicted"/>
<dbReference type="PANTHER" id="PTHR36091:SF2">
    <property type="entry name" value="AMINOGLYCOSIDE PHOSPHOTRANSFERASE DOMAIN-CONTAINING PROTEIN"/>
    <property type="match status" value="1"/>
</dbReference>
<dbReference type="AlphaFoldDB" id="A0A9Q8PCT3"/>
<dbReference type="GeneID" id="71990540"/>
<dbReference type="RefSeq" id="XP_047764455.1">
    <property type="nucleotide sequence ID" value="XM_047909810.1"/>
</dbReference>
<dbReference type="InterPro" id="IPR051035">
    <property type="entry name" value="Mito_inheritance_9"/>
</dbReference>
<dbReference type="SUPFAM" id="SSF56112">
    <property type="entry name" value="Protein kinase-like (PK-like)"/>
    <property type="match status" value="1"/>
</dbReference>